<dbReference type="PANTHER" id="PTHR36832">
    <property type="entry name" value="SLR1174 PROTEIN-RELATED"/>
    <property type="match status" value="1"/>
</dbReference>
<feature type="transmembrane region" description="Helical" evidence="1">
    <location>
        <begin position="112"/>
        <end position="134"/>
    </location>
</feature>
<feature type="transmembrane region" description="Helical" evidence="1">
    <location>
        <begin position="229"/>
        <end position="251"/>
    </location>
</feature>
<organism evidence="2 3">
    <name type="scientific">Brachybacterium fresconis</name>
    <dbReference type="NCBI Taxonomy" id="173363"/>
    <lineage>
        <taxon>Bacteria</taxon>
        <taxon>Bacillati</taxon>
        <taxon>Actinomycetota</taxon>
        <taxon>Actinomycetes</taxon>
        <taxon>Micrococcales</taxon>
        <taxon>Dermabacteraceae</taxon>
        <taxon>Brachybacterium</taxon>
    </lineage>
</organism>
<feature type="transmembrane region" description="Helical" evidence="1">
    <location>
        <begin position="140"/>
        <end position="170"/>
    </location>
</feature>
<accession>A0ABS4YPK1</accession>
<comment type="caution">
    <text evidence="2">The sequence shown here is derived from an EMBL/GenBank/DDBJ whole genome shotgun (WGS) entry which is preliminary data.</text>
</comment>
<dbReference type="RefSeq" id="WP_209894831.1">
    <property type="nucleotide sequence ID" value="NZ_BAAAJV010000008.1"/>
</dbReference>
<proteinExistence type="predicted"/>
<feature type="transmembrane region" description="Helical" evidence="1">
    <location>
        <begin position="177"/>
        <end position="196"/>
    </location>
</feature>
<keyword evidence="1" id="KW-1133">Transmembrane helix</keyword>
<keyword evidence="3" id="KW-1185">Reference proteome</keyword>
<evidence type="ECO:0000256" key="1">
    <source>
        <dbReference type="SAM" id="Phobius"/>
    </source>
</evidence>
<name>A0ABS4YPK1_9MICO</name>
<evidence type="ECO:0000313" key="3">
    <source>
        <dbReference type="Proteomes" id="UP000698222"/>
    </source>
</evidence>
<dbReference type="Proteomes" id="UP000698222">
    <property type="component" value="Unassembled WGS sequence"/>
</dbReference>
<keyword evidence="1" id="KW-0472">Membrane</keyword>
<dbReference type="EMBL" id="JAGIOC010000001">
    <property type="protein sequence ID" value="MBP2410722.1"/>
    <property type="molecule type" value="Genomic_DNA"/>
</dbReference>
<dbReference type="PANTHER" id="PTHR36832:SF2">
    <property type="entry name" value="INTEGRAL MEMBRANE PROTEIN"/>
    <property type="match status" value="1"/>
</dbReference>
<dbReference type="InterPro" id="IPR010390">
    <property type="entry name" value="ABC-2_transporter-like"/>
</dbReference>
<protein>
    <submittedName>
        <fullName evidence="2">ABC-2 type transport system permease protein</fullName>
    </submittedName>
</protein>
<keyword evidence="1" id="KW-0812">Transmembrane</keyword>
<evidence type="ECO:0000313" key="2">
    <source>
        <dbReference type="EMBL" id="MBP2410722.1"/>
    </source>
</evidence>
<dbReference type="Pfam" id="PF06182">
    <property type="entry name" value="ABC2_membrane_6"/>
    <property type="match status" value="1"/>
</dbReference>
<gene>
    <name evidence="2" type="ORF">JOF44_003625</name>
</gene>
<reference evidence="2 3" key="1">
    <citation type="submission" date="2021-03" db="EMBL/GenBank/DDBJ databases">
        <title>Sequencing the genomes of 1000 actinobacteria strains.</title>
        <authorList>
            <person name="Klenk H.-P."/>
        </authorList>
    </citation>
    <scope>NUCLEOTIDE SEQUENCE [LARGE SCALE GENOMIC DNA]</scope>
    <source>
        <strain evidence="2 3">DSM 14564</strain>
    </source>
</reference>
<sequence>MPTYWSIASAFRQYSTYRMATAAGVFTNTVFGLIRASILIAAITTAGGELSGYTVAQAATYVWLGQALLAPIEAFGTREVSQRVHQGDVAVDLLRPTAFLGLYYAQKLGRSAFLLLGRGIPPLLVGAVVTGLALPKDPLSYLLGAVSLLLAITVAFLADMMVNLAAFWLLETRGLTVVYNGVMNLLSGFLIPIVWFPDWLLSIARATPFPSMIQTPIDTLSGRIPPLEALPLVLVQGAWLAVLALAAQLMLRSGVRSVEVQGG</sequence>